<dbReference type="InterPro" id="IPR000626">
    <property type="entry name" value="Ubiquitin-like_dom"/>
</dbReference>
<dbReference type="InterPro" id="IPR029071">
    <property type="entry name" value="Ubiquitin-like_domsf"/>
</dbReference>
<accession>A0A1Z5JWP2</accession>
<dbReference type="OrthoDB" id="428577at2759"/>
<organism evidence="2 3">
    <name type="scientific">Fistulifera solaris</name>
    <name type="common">Oleaginous diatom</name>
    <dbReference type="NCBI Taxonomy" id="1519565"/>
    <lineage>
        <taxon>Eukaryota</taxon>
        <taxon>Sar</taxon>
        <taxon>Stramenopiles</taxon>
        <taxon>Ochrophyta</taxon>
        <taxon>Bacillariophyta</taxon>
        <taxon>Bacillariophyceae</taxon>
        <taxon>Bacillariophycidae</taxon>
        <taxon>Naviculales</taxon>
        <taxon>Naviculaceae</taxon>
        <taxon>Fistulifera</taxon>
    </lineage>
</organism>
<protein>
    <recommendedName>
        <fullName evidence="1">Ubiquitin-like domain-containing protein</fullName>
    </recommendedName>
</protein>
<keyword evidence="3" id="KW-1185">Reference proteome</keyword>
<evidence type="ECO:0000313" key="2">
    <source>
        <dbReference type="EMBL" id="GAX18238.1"/>
    </source>
</evidence>
<dbReference type="SUPFAM" id="SSF54236">
    <property type="entry name" value="Ubiquitin-like"/>
    <property type="match status" value="1"/>
</dbReference>
<name>A0A1Z5JWP2_FISSO</name>
<comment type="caution">
    <text evidence="2">The sequence shown here is derived from an EMBL/GenBank/DDBJ whole genome shotgun (WGS) entry which is preliminary data.</text>
</comment>
<dbReference type="PRINTS" id="PR00348">
    <property type="entry name" value="UBIQUITIN"/>
</dbReference>
<dbReference type="Gene3D" id="3.10.20.90">
    <property type="entry name" value="Phosphatidylinositol 3-kinase Catalytic Subunit, Chain A, domain 1"/>
    <property type="match status" value="1"/>
</dbReference>
<feature type="domain" description="Ubiquitin-like" evidence="1">
    <location>
        <begin position="1"/>
        <end position="76"/>
    </location>
</feature>
<dbReference type="FunFam" id="3.10.20.90:FF:000205">
    <property type="entry name" value="2'-5'-oligoadenylate synthase-like protein 2"/>
    <property type="match status" value="1"/>
</dbReference>
<dbReference type="AlphaFoldDB" id="A0A1Z5JWP2"/>
<dbReference type="SMART" id="SM00213">
    <property type="entry name" value="UBQ"/>
    <property type="match status" value="1"/>
</dbReference>
<dbReference type="Proteomes" id="UP000198406">
    <property type="component" value="Unassembled WGS sequence"/>
</dbReference>
<proteinExistence type="predicted"/>
<dbReference type="PROSITE" id="PS50053">
    <property type="entry name" value="UBIQUITIN_2"/>
    <property type="match status" value="1"/>
</dbReference>
<sequence length="119" mass="13822">MKIFVKTHHGRDIPLTVDPEDTVLRAKMLMQDEQGHPLDQQLLIYKGKQLDDKLPLGIYGMEEEDTVHLVLRLQGGLRTKQTALKKDSRNRIWRPMTSTSIRCLWSVTKKYSHTIILIT</sequence>
<dbReference type="InParanoid" id="A0A1Z5JWP2"/>
<evidence type="ECO:0000259" key="1">
    <source>
        <dbReference type="PROSITE" id="PS50053"/>
    </source>
</evidence>
<dbReference type="InterPro" id="IPR019956">
    <property type="entry name" value="Ubiquitin_dom"/>
</dbReference>
<reference evidence="2 3" key="1">
    <citation type="journal article" date="2015" name="Plant Cell">
        <title>Oil accumulation by the oleaginous diatom Fistulifera solaris as revealed by the genome and transcriptome.</title>
        <authorList>
            <person name="Tanaka T."/>
            <person name="Maeda Y."/>
            <person name="Veluchamy A."/>
            <person name="Tanaka M."/>
            <person name="Abida H."/>
            <person name="Marechal E."/>
            <person name="Bowler C."/>
            <person name="Muto M."/>
            <person name="Sunaga Y."/>
            <person name="Tanaka M."/>
            <person name="Yoshino T."/>
            <person name="Taniguchi T."/>
            <person name="Fukuda Y."/>
            <person name="Nemoto M."/>
            <person name="Matsumoto M."/>
            <person name="Wong P.S."/>
            <person name="Aburatani S."/>
            <person name="Fujibuchi W."/>
        </authorList>
    </citation>
    <scope>NUCLEOTIDE SEQUENCE [LARGE SCALE GENOMIC DNA]</scope>
    <source>
        <strain evidence="2 3">JPCC DA0580</strain>
    </source>
</reference>
<dbReference type="PANTHER" id="PTHR10666">
    <property type="entry name" value="UBIQUITIN"/>
    <property type="match status" value="1"/>
</dbReference>
<dbReference type="EMBL" id="BDSP01000125">
    <property type="protein sequence ID" value="GAX18238.1"/>
    <property type="molecule type" value="Genomic_DNA"/>
</dbReference>
<dbReference type="InterPro" id="IPR050158">
    <property type="entry name" value="Ubiquitin_ubiquitin-like"/>
</dbReference>
<gene>
    <name evidence="2" type="ORF">FisN_31Hu009</name>
</gene>
<dbReference type="Pfam" id="PF00240">
    <property type="entry name" value="ubiquitin"/>
    <property type="match status" value="1"/>
</dbReference>
<evidence type="ECO:0000313" key="3">
    <source>
        <dbReference type="Proteomes" id="UP000198406"/>
    </source>
</evidence>